<dbReference type="OrthoDB" id="462203at2"/>
<dbReference type="AlphaFoldDB" id="A0A4S2GX84"/>
<accession>A0A4S2GX84</accession>
<proteinExistence type="predicted"/>
<dbReference type="InterPro" id="IPR033856">
    <property type="entry name" value="Trp_halogen"/>
</dbReference>
<dbReference type="Proteomes" id="UP000308054">
    <property type="component" value="Unassembled WGS sequence"/>
</dbReference>
<reference evidence="3 4" key="1">
    <citation type="journal article" date="2017" name="Int. J. Syst. Evol. Microbiol.">
        <title>Marinicauda algicola sp. nov., isolated from a marine red alga Rhodosorus marinus.</title>
        <authorList>
            <person name="Jeong S.E."/>
            <person name="Jeon S.H."/>
            <person name="Chun B.H."/>
            <person name="Kim D.W."/>
            <person name="Jeon C.O."/>
        </authorList>
    </citation>
    <scope>NUCLEOTIDE SEQUENCE [LARGE SCALE GENOMIC DNA]</scope>
    <source>
        <strain evidence="3 4">JCM 31718</strain>
    </source>
</reference>
<evidence type="ECO:0000256" key="2">
    <source>
        <dbReference type="PIRSR" id="PIRSR011396-2"/>
    </source>
</evidence>
<dbReference type="PIRSF" id="PIRSF011396">
    <property type="entry name" value="Trp_halogenase"/>
    <property type="match status" value="1"/>
</dbReference>
<dbReference type="Gene3D" id="3.50.50.60">
    <property type="entry name" value="FAD/NAD(P)-binding domain"/>
    <property type="match status" value="1"/>
</dbReference>
<dbReference type="InterPro" id="IPR006905">
    <property type="entry name" value="Flavin_halogenase"/>
</dbReference>
<dbReference type="PANTHER" id="PTHR43747:SF4">
    <property type="entry name" value="FLAVIN-DEPENDENT TRYPTOPHAN HALOGENASE"/>
    <property type="match status" value="1"/>
</dbReference>
<name>A0A4S2GX84_9PROT</name>
<feature type="binding site" evidence="2">
    <location>
        <begin position="14"/>
        <end position="17"/>
    </location>
    <ligand>
        <name>FAD</name>
        <dbReference type="ChEBI" id="CHEBI:57692"/>
    </ligand>
</feature>
<feature type="binding site" evidence="2">
    <location>
        <position position="343"/>
    </location>
    <ligand>
        <name>L-tryptophan</name>
        <dbReference type="ChEBI" id="CHEBI:57912"/>
    </ligand>
</feature>
<feature type="active site" evidence="1">
    <location>
        <position position="79"/>
    </location>
</feature>
<evidence type="ECO:0000256" key="1">
    <source>
        <dbReference type="PIRSR" id="PIRSR011396-1"/>
    </source>
</evidence>
<dbReference type="InterPro" id="IPR050816">
    <property type="entry name" value="Flavin-dep_Halogenase_NPB"/>
</dbReference>
<comment type="caution">
    <text evidence="3">The sequence shown here is derived from an EMBL/GenBank/DDBJ whole genome shotgun (WGS) entry which is preliminary data.</text>
</comment>
<feature type="binding site" evidence="2">
    <location>
        <position position="347"/>
    </location>
    <ligand>
        <name>FAD</name>
        <dbReference type="ChEBI" id="CHEBI:57692"/>
    </ligand>
</feature>
<feature type="binding site" evidence="2">
    <location>
        <position position="334"/>
    </location>
    <ligand>
        <name>FAD</name>
        <dbReference type="ChEBI" id="CHEBI:57692"/>
    </ligand>
</feature>
<protein>
    <submittedName>
        <fullName evidence="3">Tryptophan 7-halogenase</fullName>
    </submittedName>
</protein>
<feature type="binding site" evidence="2">
    <location>
        <position position="79"/>
    </location>
    <ligand>
        <name>7-chloro-L-tryptophan</name>
        <dbReference type="ChEBI" id="CHEBI:58713"/>
    </ligand>
</feature>
<dbReference type="Pfam" id="PF04820">
    <property type="entry name" value="Trp_halogenase"/>
    <property type="match status" value="1"/>
</dbReference>
<feature type="binding site" evidence="2">
    <location>
        <position position="186"/>
    </location>
    <ligand>
        <name>FAD</name>
        <dbReference type="ChEBI" id="CHEBI:57692"/>
    </ligand>
</feature>
<keyword evidence="2" id="KW-0285">Flavoprotein</keyword>
<evidence type="ECO:0000313" key="4">
    <source>
        <dbReference type="Proteomes" id="UP000308054"/>
    </source>
</evidence>
<sequence>MRQGQIERIVVVGGGSAGWMAAAALANAAPRECRITLVESEAIGIVGVGEATIPPIKVFNRLLGISEAEFLRETKGSFKLGIEFPGWRREGTRYFHQFGSFGREFDLVPMHQYWLKMRHEGDDTPIEDFSMAWALARRNRFAPPVSDPRMVQSTHDYAYHFDAVLYGQFLRRYAEARGVVRVEGKVADVRLDAESGDIAGLTLDDGRTVDGEFFLDCTGFRGVLIEGALQTGYHDWRRWLPCDRAIAVPCAHGGDFTPYTRSTAKAAGWRWRIPLQHRIGNGYVHCSEFIGEDEATQALLADLDGAPEADPRVLRFVTGRRKMFWNRNCVAIGLAAGFMEPLESTSIHLIQTGIMRLIALFPDRSDNALARREYNRLTEAEYEHIRDFLVLHYHETAREEPLWRHTRAMEIPDTLRYRLDHYRACGRQVAFGHDLFPNASWLAVMAGQGVEPETYDPIVDKRDTPFRERLAGLKRLIHEAAERAPDHRTALNAVMDAASAA</sequence>
<dbReference type="EMBL" id="SRXW01000005">
    <property type="protein sequence ID" value="TGY87676.1"/>
    <property type="molecule type" value="Genomic_DNA"/>
</dbReference>
<keyword evidence="2" id="KW-0274">FAD</keyword>
<dbReference type="InterPro" id="IPR036188">
    <property type="entry name" value="FAD/NAD-bd_sf"/>
</dbReference>
<keyword evidence="2" id="KW-0547">Nucleotide-binding</keyword>
<dbReference type="GO" id="GO:0000166">
    <property type="term" value="F:nucleotide binding"/>
    <property type="evidence" value="ECO:0007669"/>
    <property type="project" value="UniProtKB-KW"/>
</dbReference>
<dbReference type="RefSeq" id="WP_135997281.1">
    <property type="nucleotide sequence ID" value="NZ_CP071057.1"/>
</dbReference>
<dbReference type="SUPFAM" id="SSF51905">
    <property type="entry name" value="FAD/NAD(P)-binding domain"/>
    <property type="match status" value="1"/>
</dbReference>
<gene>
    <name evidence="3" type="ORF">E5163_14685</name>
</gene>
<evidence type="ECO:0000313" key="3">
    <source>
        <dbReference type="EMBL" id="TGY87676.1"/>
    </source>
</evidence>
<keyword evidence="4" id="KW-1185">Reference proteome</keyword>
<organism evidence="3 4">
    <name type="scientific">Marinicauda algicola</name>
    <dbReference type="NCBI Taxonomy" id="2029849"/>
    <lineage>
        <taxon>Bacteria</taxon>
        <taxon>Pseudomonadati</taxon>
        <taxon>Pseudomonadota</taxon>
        <taxon>Alphaproteobacteria</taxon>
        <taxon>Maricaulales</taxon>
        <taxon>Maricaulaceae</taxon>
        <taxon>Marinicauda</taxon>
    </lineage>
</organism>
<dbReference type="PANTHER" id="PTHR43747">
    <property type="entry name" value="FAD-BINDING PROTEIN"/>
    <property type="match status" value="1"/>
</dbReference>
<dbReference type="GO" id="GO:0004497">
    <property type="term" value="F:monooxygenase activity"/>
    <property type="evidence" value="ECO:0007669"/>
    <property type="project" value="InterPro"/>
</dbReference>